<protein>
    <submittedName>
        <fullName evidence="6">GMC family oxidoreductase</fullName>
    </submittedName>
</protein>
<reference evidence="6 7" key="1">
    <citation type="submission" date="2024-09" db="EMBL/GenBank/DDBJ databases">
        <authorList>
            <person name="Sun Q."/>
            <person name="Mori K."/>
        </authorList>
    </citation>
    <scope>NUCLEOTIDE SEQUENCE [LARGE SCALE GENOMIC DNA]</scope>
    <source>
        <strain evidence="6 7">CECT 8726</strain>
    </source>
</reference>
<organism evidence="6 7">
    <name type="scientific">Pseudohalocynthiibacter aestuariivivens</name>
    <dbReference type="NCBI Taxonomy" id="1591409"/>
    <lineage>
        <taxon>Bacteria</taxon>
        <taxon>Pseudomonadati</taxon>
        <taxon>Pseudomonadota</taxon>
        <taxon>Alphaproteobacteria</taxon>
        <taxon>Rhodobacterales</taxon>
        <taxon>Paracoccaceae</taxon>
        <taxon>Pseudohalocynthiibacter</taxon>
    </lineage>
</organism>
<dbReference type="PIRSF" id="PIRSF000137">
    <property type="entry name" value="Alcohol_oxidase"/>
    <property type="match status" value="1"/>
</dbReference>
<dbReference type="EMBL" id="JBHMEA010000007">
    <property type="protein sequence ID" value="MFB9230435.1"/>
    <property type="molecule type" value="Genomic_DNA"/>
</dbReference>
<comment type="cofactor">
    <cofactor evidence="1">
        <name>FAD</name>
        <dbReference type="ChEBI" id="CHEBI:57692"/>
    </cofactor>
</comment>
<gene>
    <name evidence="6" type="ORF">ACFFUT_01385</name>
</gene>
<keyword evidence="7" id="KW-1185">Reference proteome</keyword>
<evidence type="ECO:0000313" key="6">
    <source>
        <dbReference type="EMBL" id="MFB9230435.1"/>
    </source>
</evidence>
<evidence type="ECO:0000313" key="7">
    <source>
        <dbReference type="Proteomes" id="UP001589683"/>
    </source>
</evidence>
<sequence>MNEYDYIIVGAGSAGSVLANRLSENEKNSVLVLEAGGSDCSFWVQLPIGYGKTFHDERFNWKYTTEPDPGLNGNRIYWPRGKVMGGSSSINAMVYVRGHPLDYDDWAKVAPGWGWSDVAPIFRKVEDWAGGADGVRGEGGPLHVHDISNEVHGLTRTYLTAAKQAGIRFNLDYNGEYMEGASLYQITTRNGRRESTSRSYLRPALRRRNLDLQLEAHVTRVLFEGRQASGVEFTQGGEKKTAKAKREVILCGGAINSPQLLQLSGVGPESLLRNLGIPVVQASPEVGRNLMDHLGFGHHYKANVPTLNQDLNSVLGKLRAGLQYLLRRSGPLSLSLNQGGGFVRIDTNADRPDTQLYFSPCSFTSAPVGTRPVMTLDPFKGFMIGFNPCKPTSAGHLRIRSADPFETPEMHANYLATEYDCRIMLAGSKLLRKIARSPALDAAIELEIPVATSAMQDDELLSFIRENASTVFHQCGTCRMGTDASANVVDARLRVHGVHGLRVADASVFPTIPTGNINAPAIMVGEKAAEITLEDAHS</sequence>
<evidence type="ECO:0000256" key="4">
    <source>
        <dbReference type="ARBA" id="ARBA00022827"/>
    </source>
</evidence>
<dbReference type="Proteomes" id="UP001589683">
    <property type="component" value="Unassembled WGS sequence"/>
</dbReference>
<comment type="similarity">
    <text evidence="2">Belongs to the GMC oxidoreductase family.</text>
</comment>
<feature type="domain" description="Glucose-methanol-choline oxidoreductase N-terminal" evidence="5">
    <location>
        <begin position="253"/>
        <end position="267"/>
    </location>
</feature>
<evidence type="ECO:0000256" key="3">
    <source>
        <dbReference type="ARBA" id="ARBA00022630"/>
    </source>
</evidence>
<dbReference type="Gene3D" id="3.30.560.10">
    <property type="entry name" value="Glucose Oxidase, domain 3"/>
    <property type="match status" value="1"/>
</dbReference>
<dbReference type="Pfam" id="PF00732">
    <property type="entry name" value="GMC_oxred_N"/>
    <property type="match status" value="1"/>
</dbReference>
<proteinExistence type="inferred from homology"/>
<dbReference type="InterPro" id="IPR007867">
    <property type="entry name" value="GMC_OxRtase_C"/>
</dbReference>
<dbReference type="PROSITE" id="PS00624">
    <property type="entry name" value="GMC_OXRED_2"/>
    <property type="match status" value="1"/>
</dbReference>
<dbReference type="RefSeq" id="WP_213887662.1">
    <property type="nucleotide sequence ID" value="NZ_JAGFNU010000001.1"/>
</dbReference>
<accession>A0ABV5JBE7</accession>
<dbReference type="InterPro" id="IPR036188">
    <property type="entry name" value="FAD/NAD-bd_sf"/>
</dbReference>
<evidence type="ECO:0000259" key="5">
    <source>
        <dbReference type="PROSITE" id="PS00624"/>
    </source>
</evidence>
<keyword evidence="3" id="KW-0285">Flavoprotein</keyword>
<evidence type="ECO:0000256" key="1">
    <source>
        <dbReference type="ARBA" id="ARBA00001974"/>
    </source>
</evidence>
<evidence type="ECO:0000256" key="2">
    <source>
        <dbReference type="ARBA" id="ARBA00010790"/>
    </source>
</evidence>
<dbReference type="PANTHER" id="PTHR11552">
    <property type="entry name" value="GLUCOSE-METHANOL-CHOLINE GMC OXIDOREDUCTASE"/>
    <property type="match status" value="1"/>
</dbReference>
<dbReference type="InterPro" id="IPR012132">
    <property type="entry name" value="GMC_OxRdtase"/>
</dbReference>
<keyword evidence="4" id="KW-0274">FAD</keyword>
<dbReference type="PANTHER" id="PTHR11552:SF147">
    <property type="entry name" value="CHOLINE DEHYDROGENASE, MITOCHONDRIAL"/>
    <property type="match status" value="1"/>
</dbReference>
<dbReference type="InterPro" id="IPR000172">
    <property type="entry name" value="GMC_OxRdtase_N"/>
</dbReference>
<name>A0ABV5JBE7_9RHOB</name>
<dbReference type="SUPFAM" id="SSF54373">
    <property type="entry name" value="FAD-linked reductases, C-terminal domain"/>
    <property type="match status" value="1"/>
</dbReference>
<dbReference type="Pfam" id="PF05199">
    <property type="entry name" value="GMC_oxred_C"/>
    <property type="match status" value="1"/>
</dbReference>
<comment type="caution">
    <text evidence="6">The sequence shown here is derived from an EMBL/GenBank/DDBJ whole genome shotgun (WGS) entry which is preliminary data.</text>
</comment>
<dbReference type="SUPFAM" id="SSF51905">
    <property type="entry name" value="FAD/NAD(P)-binding domain"/>
    <property type="match status" value="1"/>
</dbReference>
<dbReference type="Gene3D" id="3.50.50.60">
    <property type="entry name" value="FAD/NAD(P)-binding domain"/>
    <property type="match status" value="1"/>
</dbReference>